<dbReference type="Proteomes" id="UP000243499">
    <property type="component" value="Chromosome 1"/>
</dbReference>
<dbReference type="Gramene" id="PAN06613">
    <property type="protein sequence ID" value="PAN06613"/>
    <property type="gene ID" value="PAHAL_1G276200"/>
</dbReference>
<evidence type="ECO:0000256" key="2">
    <source>
        <dbReference type="ARBA" id="ARBA00022723"/>
    </source>
</evidence>
<dbReference type="GO" id="GO:0009507">
    <property type="term" value="C:chloroplast"/>
    <property type="evidence" value="ECO:0007669"/>
    <property type="project" value="TreeGrafter"/>
</dbReference>
<dbReference type="InterPro" id="IPR008930">
    <property type="entry name" value="Terpenoid_cyclase/PrenylTrfase"/>
</dbReference>
<evidence type="ECO:0000256" key="3">
    <source>
        <dbReference type="ARBA" id="ARBA00022842"/>
    </source>
</evidence>
<dbReference type="Gramene" id="PVH66541">
    <property type="protein sequence ID" value="PVH66541"/>
    <property type="gene ID" value="PAHAL_1G276200"/>
</dbReference>
<keyword evidence="3" id="KW-0460">Magnesium</keyword>
<dbReference type="GO" id="GO:0000287">
    <property type="term" value="F:magnesium ion binding"/>
    <property type="evidence" value="ECO:0007669"/>
    <property type="project" value="TreeGrafter"/>
</dbReference>
<name>A0A2S3GQK1_9POAL</name>
<dbReference type="PANTHER" id="PTHR31739:SF4">
    <property type="entry name" value="ENT-COPALYL DIPHOSPHATE SYNTHASE, CHLOROPLASTIC"/>
    <property type="match status" value="1"/>
</dbReference>
<dbReference type="EMBL" id="CM008046">
    <property type="protein sequence ID" value="PAN06613.1"/>
    <property type="molecule type" value="Genomic_DNA"/>
</dbReference>
<sequence length="206" mass="22584">MCMLNTGFIVEALQSEGSEPVAYKPVVGKTQHKGEPRHINEMIGTVRAALTSMGGGDISFSPYDTAWVALLKKLDGAEGPQFPSCIDWIAKNQLPDGSWGDDAFFLVQDRLIKTLASRGVTNLPLGLPPPVRLPRGWSGPGAWSWWGLLLARWSFLELVWRTEGIRFCLSSSTYARWVSSRASSVSGHCGRLHRRNIASTMLANGV</sequence>
<comment type="cofactor">
    <cofactor evidence="1">
        <name>Mg(2+)</name>
        <dbReference type="ChEBI" id="CHEBI:18420"/>
    </cofactor>
</comment>
<dbReference type="Gene3D" id="1.50.10.160">
    <property type="match status" value="1"/>
</dbReference>
<dbReference type="InterPro" id="IPR050148">
    <property type="entry name" value="Terpene_synthase-like"/>
</dbReference>
<dbReference type="SUPFAM" id="SSF48239">
    <property type="entry name" value="Terpenoid cyclases/Protein prenyltransferases"/>
    <property type="match status" value="1"/>
</dbReference>
<dbReference type="InterPro" id="IPR036965">
    <property type="entry name" value="Terpene_synth_N_sf"/>
</dbReference>
<organism evidence="4">
    <name type="scientific">Panicum hallii</name>
    <dbReference type="NCBI Taxonomy" id="206008"/>
    <lineage>
        <taxon>Eukaryota</taxon>
        <taxon>Viridiplantae</taxon>
        <taxon>Streptophyta</taxon>
        <taxon>Embryophyta</taxon>
        <taxon>Tracheophyta</taxon>
        <taxon>Spermatophyta</taxon>
        <taxon>Magnoliopsida</taxon>
        <taxon>Liliopsida</taxon>
        <taxon>Poales</taxon>
        <taxon>Poaceae</taxon>
        <taxon>PACMAD clade</taxon>
        <taxon>Panicoideae</taxon>
        <taxon>Panicodae</taxon>
        <taxon>Paniceae</taxon>
        <taxon>Panicinae</taxon>
        <taxon>Panicum</taxon>
        <taxon>Panicum sect. Panicum</taxon>
    </lineage>
</organism>
<accession>A0A2S3GQK1</accession>
<dbReference type="GO" id="GO:0009686">
    <property type="term" value="P:gibberellin biosynthetic process"/>
    <property type="evidence" value="ECO:0007669"/>
    <property type="project" value="TreeGrafter"/>
</dbReference>
<evidence type="ECO:0000313" key="4">
    <source>
        <dbReference type="EMBL" id="PAN06615.1"/>
    </source>
</evidence>
<keyword evidence="2" id="KW-0479">Metal-binding</keyword>
<dbReference type="EMBL" id="CM008046">
    <property type="protein sequence ID" value="PAN06615.1"/>
    <property type="molecule type" value="Genomic_DNA"/>
</dbReference>
<dbReference type="AlphaFoldDB" id="A0A2S3GQK1"/>
<reference evidence="4" key="1">
    <citation type="submission" date="2018-04" db="EMBL/GenBank/DDBJ databases">
        <title>WGS assembly of Panicum hallii.</title>
        <authorList>
            <person name="Lovell J."/>
            <person name="Jenkins J."/>
            <person name="Lowry D."/>
            <person name="Mamidi S."/>
            <person name="Sreedasyam A."/>
            <person name="Weng X."/>
            <person name="Barry K."/>
            <person name="Bonette J."/>
            <person name="Campitelli B."/>
            <person name="Daum C."/>
            <person name="Gordon S."/>
            <person name="Gould B."/>
            <person name="Lipzen A."/>
            <person name="Macqueen A."/>
            <person name="Palacio-Mejia J."/>
            <person name="Plott C."/>
            <person name="Shakirov E."/>
            <person name="Shu S."/>
            <person name="Yoshinaga Y."/>
            <person name="Zane M."/>
            <person name="Rokhsar D."/>
            <person name="Grimwood J."/>
            <person name="Schmutz J."/>
            <person name="Juenger T."/>
        </authorList>
    </citation>
    <scope>NUCLEOTIDE SEQUENCE [LARGE SCALE GENOMIC DNA]</scope>
    <source>
        <strain evidence="4">FIL2</strain>
    </source>
</reference>
<dbReference type="Gramene" id="PAN06615">
    <property type="protein sequence ID" value="PAN06615"/>
    <property type="gene ID" value="PAHAL_1G276200"/>
</dbReference>
<dbReference type="PANTHER" id="PTHR31739">
    <property type="entry name" value="ENT-COPALYL DIPHOSPHATE SYNTHASE, CHLOROPLASTIC"/>
    <property type="match status" value="1"/>
</dbReference>
<gene>
    <name evidence="4" type="ORF">PAHAL_1G276200</name>
</gene>
<proteinExistence type="predicted"/>
<dbReference type="EMBL" id="CM008046">
    <property type="protein sequence ID" value="PVH66541.1"/>
    <property type="molecule type" value="Genomic_DNA"/>
</dbReference>
<evidence type="ECO:0000256" key="1">
    <source>
        <dbReference type="ARBA" id="ARBA00001946"/>
    </source>
</evidence>
<evidence type="ECO:0008006" key="5">
    <source>
        <dbReference type="Google" id="ProtNLM"/>
    </source>
</evidence>
<dbReference type="GO" id="GO:0010333">
    <property type="term" value="F:terpene synthase activity"/>
    <property type="evidence" value="ECO:0007669"/>
    <property type="project" value="InterPro"/>
</dbReference>
<protein>
    <recommendedName>
        <fullName evidence="5">Squalene cyclase N-terminal domain-containing protein</fullName>
    </recommendedName>
</protein>
<dbReference type="Gene3D" id="1.50.10.130">
    <property type="entry name" value="Terpene synthase, N-terminal domain"/>
    <property type="match status" value="1"/>
</dbReference>